<evidence type="ECO:0000256" key="5">
    <source>
        <dbReference type="ARBA" id="ARBA00023146"/>
    </source>
</evidence>
<dbReference type="InParanoid" id="A0A166BAS5"/>
<dbReference type="GO" id="GO:0005524">
    <property type="term" value="F:ATP binding"/>
    <property type="evidence" value="ECO:0007669"/>
    <property type="project" value="UniProtKB-KW"/>
</dbReference>
<evidence type="ECO:0000259" key="6">
    <source>
        <dbReference type="PROSITE" id="PS50862"/>
    </source>
</evidence>
<dbReference type="Gene3D" id="2.40.50.140">
    <property type="entry name" value="Nucleic acid-binding proteins"/>
    <property type="match status" value="1"/>
</dbReference>
<dbReference type="PRINTS" id="PR01042">
    <property type="entry name" value="TRNASYNTHASP"/>
</dbReference>
<dbReference type="InterPro" id="IPR006195">
    <property type="entry name" value="aa-tRNA-synth_II"/>
</dbReference>
<dbReference type="InterPro" id="IPR045864">
    <property type="entry name" value="aa-tRNA-synth_II/BPL/LPL"/>
</dbReference>
<dbReference type="GO" id="GO:0006421">
    <property type="term" value="P:asparaginyl-tRNA aminoacylation"/>
    <property type="evidence" value="ECO:0007669"/>
    <property type="project" value="TreeGrafter"/>
</dbReference>
<dbReference type="InterPro" id="IPR004365">
    <property type="entry name" value="NA-bd_OB_tRNA"/>
</dbReference>
<dbReference type="Pfam" id="PF00152">
    <property type="entry name" value="tRNA-synt_2"/>
    <property type="match status" value="1"/>
</dbReference>
<dbReference type="STRING" id="1314781.A0A166BAS5"/>
<dbReference type="InterPro" id="IPR012340">
    <property type="entry name" value="NA-bd_OB-fold"/>
</dbReference>
<feature type="domain" description="Aminoacyl-transfer RNA synthetases class-II family profile" evidence="6">
    <location>
        <begin position="154"/>
        <end position="437"/>
    </location>
</feature>
<dbReference type="EMBL" id="KV425909">
    <property type="protein sequence ID" value="KZV99479.1"/>
    <property type="molecule type" value="Genomic_DNA"/>
</dbReference>
<dbReference type="SUPFAM" id="SSF50249">
    <property type="entry name" value="Nucleic acid-binding proteins"/>
    <property type="match status" value="1"/>
</dbReference>
<gene>
    <name evidence="7" type="ORF">EXIGLDRAFT_668391</name>
</gene>
<evidence type="ECO:0000256" key="2">
    <source>
        <dbReference type="ARBA" id="ARBA00022741"/>
    </source>
</evidence>
<keyword evidence="2" id="KW-0547">Nucleotide-binding</keyword>
<evidence type="ECO:0000313" key="7">
    <source>
        <dbReference type="EMBL" id="KZV99479.1"/>
    </source>
</evidence>
<dbReference type="GO" id="GO:0004816">
    <property type="term" value="F:asparagine-tRNA ligase activity"/>
    <property type="evidence" value="ECO:0007669"/>
    <property type="project" value="TreeGrafter"/>
</dbReference>
<dbReference type="GO" id="GO:0003676">
    <property type="term" value="F:nucleic acid binding"/>
    <property type="evidence" value="ECO:0007669"/>
    <property type="project" value="InterPro"/>
</dbReference>
<name>A0A166BAS5_EXIGL</name>
<dbReference type="SUPFAM" id="SSF55681">
    <property type="entry name" value="Class II aaRS and biotin synthetases"/>
    <property type="match status" value="1"/>
</dbReference>
<keyword evidence="4" id="KW-0648">Protein biosynthesis</keyword>
<dbReference type="CDD" id="cd04318">
    <property type="entry name" value="EcAsnRS_like_N"/>
    <property type="match status" value="1"/>
</dbReference>
<dbReference type="OrthoDB" id="1931232at2759"/>
<sequence>MLRLGTLSAILGRSRRYSTLPPTIRQLFAAPVPTDPTEITVNGWIKSVRRQKRMSFAVLADGTTDDGLQAVFSDPTLDLDSLTTGASVRLEGALVGSPGARQDRELQVRSFSVVGQCDPESYPIQRKELSTEFLRTLPHLRTRTQAHAHIIRERDRLMRGFHSYFETNGFYHIHTPALTQNDCEGGGEAFALAAPAPDMFGHPAYLTVSAQLHLEAMAAALPRVYTLSPAFRAESSATSRHLSEFWMLEAELAFADSLEDIMALTEGCVRAVLPKASDTDPSPWPRITYAQAVDALAAAHPQVKFEYEPRHGDPLRSDHERWLAEVWANDRPVFVTSYPAAHKPFYMLPNDDGTDTVACFDLLIPRVGELAGGSLREHRLDRLQDAMKRHGVNERGELEWYLDLRRWGSTPHGGFGLGFERLVAFVTGTESVKECVPFPRWAGRWLM</sequence>
<evidence type="ECO:0000313" key="8">
    <source>
        <dbReference type="Proteomes" id="UP000077266"/>
    </source>
</evidence>
<dbReference type="PANTHER" id="PTHR22594:SF34">
    <property type="entry name" value="ASPARAGINE--TRNA LIGASE, MITOCHONDRIAL-RELATED"/>
    <property type="match status" value="1"/>
</dbReference>
<keyword evidence="3" id="KW-0067">ATP-binding</keyword>
<dbReference type="PANTHER" id="PTHR22594">
    <property type="entry name" value="ASPARTYL/LYSYL-TRNA SYNTHETASE"/>
    <property type="match status" value="1"/>
</dbReference>
<dbReference type="Gene3D" id="3.30.930.10">
    <property type="entry name" value="Bira Bifunctional Protein, Domain 2"/>
    <property type="match status" value="1"/>
</dbReference>
<dbReference type="InterPro" id="IPR002312">
    <property type="entry name" value="Asp/Asn-tRNA-synth_IIb"/>
</dbReference>
<reference evidence="7 8" key="1">
    <citation type="journal article" date="2016" name="Mol. Biol. Evol.">
        <title>Comparative Genomics of Early-Diverging Mushroom-Forming Fungi Provides Insights into the Origins of Lignocellulose Decay Capabilities.</title>
        <authorList>
            <person name="Nagy L.G."/>
            <person name="Riley R."/>
            <person name="Tritt A."/>
            <person name="Adam C."/>
            <person name="Daum C."/>
            <person name="Floudas D."/>
            <person name="Sun H."/>
            <person name="Yadav J.S."/>
            <person name="Pangilinan J."/>
            <person name="Larsson K.H."/>
            <person name="Matsuura K."/>
            <person name="Barry K."/>
            <person name="Labutti K."/>
            <person name="Kuo R."/>
            <person name="Ohm R.A."/>
            <person name="Bhattacharya S.S."/>
            <person name="Shirouzu T."/>
            <person name="Yoshinaga Y."/>
            <person name="Martin F.M."/>
            <person name="Grigoriev I.V."/>
            <person name="Hibbett D.S."/>
        </authorList>
    </citation>
    <scope>NUCLEOTIDE SEQUENCE [LARGE SCALE GENOMIC DNA]</scope>
    <source>
        <strain evidence="7 8">HHB12029</strain>
    </source>
</reference>
<dbReference type="PROSITE" id="PS50862">
    <property type="entry name" value="AA_TRNA_LIGASE_II"/>
    <property type="match status" value="1"/>
</dbReference>
<proteinExistence type="predicted"/>
<dbReference type="AlphaFoldDB" id="A0A166BAS5"/>
<evidence type="ECO:0000256" key="3">
    <source>
        <dbReference type="ARBA" id="ARBA00022840"/>
    </source>
</evidence>
<dbReference type="FunCoup" id="A0A166BAS5">
    <property type="interactions" value="444"/>
</dbReference>
<dbReference type="Proteomes" id="UP000077266">
    <property type="component" value="Unassembled WGS sequence"/>
</dbReference>
<evidence type="ECO:0000256" key="1">
    <source>
        <dbReference type="ARBA" id="ARBA00022598"/>
    </source>
</evidence>
<organism evidence="7 8">
    <name type="scientific">Exidia glandulosa HHB12029</name>
    <dbReference type="NCBI Taxonomy" id="1314781"/>
    <lineage>
        <taxon>Eukaryota</taxon>
        <taxon>Fungi</taxon>
        <taxon>Dikarya</taxon>
        <taxon>Basidiomycota</taxon>
        <taxon>Agaricomycotina</taxon>
        <taxon>Agaricomycetes</taxon>
        <taxon>Auriculariales</taxon>
        <taxon>Exidiaceae</taxon>
        <taxon>Exidia</taxon>
    </lineage>
</organism>
<keyword evidence="5 7" id="KW-0030">Aminoacyl-tRNA synthetase</keyword>
<accession>A0A166BAS5</accession>
<evidence type="ECO:0000256" key="4">
    <source>
        <dbReference type="ARBA" id="ARBA00022917"/>
    </source>
</evidence>
<keyword evidence="1" id="KW-0436">Ligase</keyword>
<protein>
    <submittedName>
        <fullName evidence="7">Asparaginyl-tRNA synthetase</fullName>
    </submittedName>
</protein>
<dbReference type="GO" id="GO:0005739">
    <property type="term" value="C:mitochondrion"/>
    <property type="evidence" value="ECO:0007669"/>
    <property type="project" value="TreeGrafter"/>
</dbReference>
<dbReference type="InterPro" id="IPR004364">
    <property type="entry name" value="Aa-tRNA-synt_II"/>
</dbReference>
<keyword evidence="8" id="KW-1185">Reference proteome</keyword>
<dbReference type="Pfam" id="PF01336">
    <property type="entry name" value="tRNA_anti-codon"/>
    <property type="match status" value="1"/>
</dbReference>